<keyword evidence="2" id="KW-0378">Hydrolase</keyword>
<comment type="caution">
    <text evidence="6">The sequence shown here is derived from an EMBL/GenBank/DDBJ whole genome shotgun (WGS) entry which is preliminary data.</text>
</comment>
<evidence type="ECO:0000256" key="2">
    <source>
        <dbReference type="ARBA" id="ARBA00022801"/>
    </source>
</evidence>
<dbReference type="InterPro" id="IPR002711">
    <property type="entry name" value="HNH"/>
</dbReference>
<dbReference type="AlphaFoldDB" id="A0A9X4NHY0"/>
<dbReference type="GO" id="GO:0003676">
    <property type="term" value="F:nucleic acid binding"/>
    <property type="evidence" value="ECO:0007669"/>
    <property type="project" value="InterPro"/>
</dbReference>
<dbReference type="EMBL" id="JAOWLY010000009">
    <property type="protein sequence ID" value="MDG4984385.1"/>
    <property type="molecule type" value="Genomic_DNA"/>
</dbReference>
<dbReference type="GO" id="GO:0005829">
    <property type="term" value="C:cytosol"/>
    <property type="evidence" value="ECO:0007669"/>
    <property type="project" value="TreeGrafter"/>
</dbReference>
<comment type="similarity">
    <text evidence="3">Belongs to the HNH nuclease family.</text>
</comment>
<dbReference type="GO" id="GO:0008270">
    <property type="term" value="F:zinc ion binding"/>
    <property type="evidence" value="ECO:0007669"/>
    <property type="project" value="InterPro"/>
</dbReference>
<dbReference type="CDD" id="cd00085">
    <property type="entry name" value="HNHc"/>
    <property type="match status" value="1"/>
</dbReference>
<proteinExistence type="inferred from homology"/>
<evidence type="ECO:0000256" key="3">
    <source>
        <dbReference type="ARBA" id="ARBA00038412"/>
    </source>
</evidence>
<evidence type="ECO:0000313" key="7">
    <source>
        <dbReference type="Proteomes" id="UP001152614"/>
    </source>
</evidence>
<dbReference type="GO" id="GO:0004519">
    <property type="term" value="F:endonuclease activity"/>
    <property type="evidence" value="ECO:0007669"/>
    <property type="project" value="UniProtKB-KW"/>
</dbReference>
<keyword evidence="1" id="KW-0540">Nuclease</keyword>
<dbReference type="RefSeq" id="WP_032944645.1">
    <property type="nucleotide sequence ID" value="NZ_JADBCE010000043.1"/>
</dbReference>
<dbReference type="SMART" id="SM00507">
    <property type="entry name" value="HNHc"/>
    <property type="match status" value="1"/>
</dbReference>
<dbReference type="PANTHER" id="PTHR41286">
    <property type="entry name" value="HNH NUCLEASE YAJD-RELATED"/>
    <property type="match status" value="1"/>
</dbReference>
<dbReference type="InterPro" id="IPR003615">
    <property type="entry name" value="HNH_nuc"/>
</dbReference>
<feature type="domain" description="HNH nuclease" evidence="5">
    <location>
        <begin position="17"/>
        <end position="77"/>
    </location>
</feature>
<dbReference type="Proteomes" id="UP001152614">
    <property type="component" value="Unassembled WGS sequence"/>
</dbReference>
<evidence type="ECO:0000256" key="1">
    <source>
        <dbReference type="ARBA" id="ARBA00022722"/>
    </source>
</evidence>
<evidence type="ECO:0000259" key="5">
    <source>
        <dbReference type="SMART" id="SM00507"/>
    </source>
</evidence>
<reference evidence="6" key="1">
    <citation type="submission" date="2022-10" db="EMBL/GenBank/DDBJ databases">
        <authorList>
            <person name="Turner M.S."/>
            <person name="Huang W."/>
        </authorList>
    </citation>
    <scope>NUCLEOTIDE SEQUENCE</scope>
    <source>
        <strain evidence="6">3</strain>
    </source>
</reference>
<evidence type="ECO:0000313" key="6">
    <source>
        <dbReference type="EMBL" id="MDG4984385.1"/>
    </source>
</evidence>
<evidence type="ECO:0000256" key="4">
    <source>
        <dbReference type="ARBA" id="ARBA00040194"/>
    </source>
</evidence>
<reference evidence="6" key="2">
    <citation type="journal article" date="2023" name="Food Microbiol.">
        <title>Evaluation of the fermentation potential of lactic acid bacteria isolated from herbs, fruits and vegetables as starter cultures in nut-based milk alternatives.</title>
        <authorList>
            <person name="Huang W."/>
            <person name="Dong A."/>
            <person name="Pham H.T."/>
            <person name="Zhou C."/>
            <person name="Huo Z."/>
            <person name="Watjen A.P."/>
            <person name="Prakash S."/>
            <person name="Bang-Berthelsen C.H."/>
            <person name="Turner M.S."/>
        </authorList>
    </citation>
    <scope>NUCLEOTIDE SEQUENCE</scope>
    <source>
        <strain evidence="6">3</strain>
    </source>
</reference>
<organism evidence="6 7">
    <name type="scientific">Lactococcus lactis</name>
    <dbReference type="NCBI Taxonomy" id="1358"/>
    <lineage>
        <taxon>Bacteria</taxon>
        <taxon>Bacillati</taxon>
        <taxon>Bacillota</taxon>
        <taxon>Bacilli</taxon>
        <taxon>Lactobacillales</taxon>
        <taxon>Streptococcaceae</taxon>
        <taxon>Lactococcus</taxon>
    </lineage>
</organism>
<sequence>MTPADRTKFYNSSQWLRVRELILKRDHYECVWCKAQGLVTTSKNATLEIDHIKELEYHPELALTLSNLRTLCHDCHNKRHNRCKENKFDDEIFEF</sequence>
<dbReference type="PANTHER" id="PTHR41286:SF1">
    <property type="entry name" value="HNH NUCLEASE YAJD-RELATED"/>
    <property type="match status" value="1"/>
</dbReference>
<accession>A0A9X4NHY0</accession>
<dbReference type="Pfam" id="PF01844">
    <property type="entry name" value="HNH"/>
    <property type="match status" value="1"/>
</dbReference>
<protein>
    <recommendedName>
        <fullName evidence="4">Putative HNH nuclease YajD</fullName>
    </recommendedName>
</protein>
<dbReference type="GO" id="GO:0016787">
    <property type="term" value="F:hydrolase activity"/>
    <property type="evidence" value="ECO:0007669"/>
    <property type="project" value="UniProtKB-KW"/>
</dbReference>
<keyword evidence="6" id="KW-0255">Endonuclease</keyword>
<dbReference type="Gene3D" id="1.10.30.50">
    <property type="match status" value="1"/>
</dbReference>
<gene>
    <name evidence="6" type="ORF">OGZ51_09540</name>
</gene>
<name>A0A9X4NHY0_9LACT</name>